<dbReference type="GO" id="GO:0016787">
    <property type="term" value="F:hydrolase activity"/>
    <property type="evidence" value="ECO:0007669"/>
    <property type="project" value="UniProtKB-KW"/>
</dbReference>
<dbReference type="SUPFAM" id="SSF160467">
    <property type="entry name" value="PH0987 N-terminal domain-like"/>
    <property type="match status" value="1"/>
</dbReference>
<dbReference type="EMBL" id="JACHHO010000002">
    <property type="protein sequence ID" value="MBB5204590.1"/>
    <property type="molecule type" value="Genomic_DNA"/>
</dbReference>
<dbReference type="OrthoDB" id="9778567at2"/>
<reference evidence="5 6" key="1">
    <citation type="submission" date="2020-08" db="EMBL/GenBank/DDBJ databases">
        <title>Genomic Encyclopedia of Type Strains, Phase IV (KMG-IV): sequencing the most valuable type-strain genomes for metagenomic binning, comparative biology and taxonomic classification.</title>
        <authorList>
            <person name="Goeker M."/>
        </authorList>
    </citation>
    <scope>NUCLEOTIDE SEQUENCE [LARGE SCALE GENOMIC DNA]</scope>
    <source>
        <strain evidence="5 6">DSM 23958</strain>
    </source>
</reference>
<evidence type="ECO:0000256" key="2">
    <source>
        <dbReference type="ARBA" id="ARBA00022801"/>
    </source>
</evidence>
<feature type="domain" description="Carboxyltransferase" evidence="4">
    <location>
        <begin position="2"/>
        <end position="205"/>
    </location>
</feature>
<dbReference type="InterPro" id="IPR010016">
    <property type="entry name" value="PxpB"/>
</dbReference>
<comment type="caution">
    <text evidence="5">The sequence shown here is derived from an EMBL/GenBank/DDBJ whole genome shotgun (WGS) entry which is preliminary data.</text>
</comment>
<evidence type="ECO:0000256" key="1">
    <source>
        <dbReference type="ARBA" id="ARBA00022741"/>
    </source>
</evidence>
<dbReference type="SUPFAM" id="SSF50891">
    <property type="entry name" value="Cyclophilin-like"/>
    <property type="match status" value="1"/>
</dbReference>
<dbReference type="Pfam" id="PF02682">
    <property type="entry name" value="CT_C_D"/>
    <property type="match status" value="1"/>
</dbReference>
<dbReference type="GO" id="GO:0005524">
    <property type="term" value="F:ATP binding"/>
    <property type="evidence" value="ECO:0007669"/>
    <property type="project" value="UniProtKB-KW"/>
</dbReference>
<dbReference type="Gene3D" id="2.40.100.10">
    <property type="entry name" value="Cyclophilin-like"/>
    <property type="match status" value="1"/>
</dbReference>
<dbReference type="NCBIfam" id="TIGR00370">
    <property type="entry name" value="5-oxoprolinase subunit PxpB"/>
    <property type="match status" value="1"/>
</dbReference>
<keyword evidence="1" id="KW-0547">Nucleotide-binding</keyword>
<evidence type="ECO:0000256" key="3">
    <source>
        <dbReference type="ARBA" id="ARBA00022840"/>
    </source>
</evidence>
<dbReference type="PANTHER" id="PTHR34698">
    <property type="entry name" value="5-OXOPROLINASE SUBUNIT B"/>
    <property type="match status" value="1"/>
</dbReference>
<name>A0A840S821_9BURK</name>
<evidence type="ECO:0000313" key="5">
    <source>
        <dbReference type="EMBL" id="MBB5204590.1"/>
    </source>
</evidence>
<dbReference type="SMART" id="SM00796">
    <property type="entry name" value="AHS1"/>
    <property type="match status" value="1"/>
</dbReference>
<accession>A0A840S821</accession>
<gene>
    <name evidence="5" type="ORF">HNQ51_001904</name>
</gene>
<dbReference type="PANTHER" id="PTHR34698:SF2">
    <property type="entry name" value="5-OXOPROLINASE SUBUNIT B"/>
    <property type="match status" value="1"/>
</dbReference>
<protein>
    <submittedName>
        <fullName evidence="5">KipI family sensor histidine kinase inhibitor</fullName>
    </submittedName>
</protein>
<organism evidence="5 6">
    <name type="scientific">Inhella inkyongensis</name>
    <dbReference type="NCBI Taxonomy" id="392593"/>
    <lineage>
        <taxon>Bacteria</taxon>
        <taxon>Pseudomonadati</taxon>
        <taxon>Pseudomonadota</taxon>
        <taxon>Betaproteobacteria</taxon>
        <taxon>Burkholderiales</taxon>
        <taxon>Sphaerotilaceae</taxon>
        <taxon>Inhella</taxon>
    </lineage>
</organism>
<keyword evidence="6" id="KW-1185">Reference proteome</keyword>
<keyword evidence="2" id="KW-0378">Hydrolase</keyword>
<keyword evidence="3" id="KW-0067">ATP-binding</keyword>
<sequence length="216" mass="23077">MPRFQLLGEGCALLELGPGVDADFGVGAQQRLLALAEQLRSQGLWLEVVPGRHNLGLQFDPLRHAGAEVLARLQQAWALCPTPAAMGARELQIPVHYGGDAGPDLAEAAAHCGLSVAAFVDQHSAPTYEVAFLGFQPGFAYLEGLPQQLHCPRRAEPRLRVPAGSLGIGGAQTGIYPAASPGGWQLIGRTDLRLFDPQRQPACLLQPGDRIRFVPQ</sequence>
<dbReference type="Proteomes" id="UP000554837">
    <property type="component" value="Unassembled WGS sequence"/>
</dbReference>
<evidence type="ECO:0000259" key="4">
    <source>
        <dbReference type="SMART" id="SM00796"/>
    </source>
</evidence>
<dbReference type="AlphaFoldDB" id="A0A840S821"/>
<dbReference type="InterPro" id="IPR003833">
    <property type="entry name" value="CT_C_D"/>
</dbReference>
<dbReference type="InterPro" id="IPR029000">
    <property type="entry name" value="Cyclophilin-like_dom_sf"/>
</dbReference>
<proteinExistence type="predicted"/>
<evidence type="ECO:0000313" key="6">
    <source>
        <dbReference type="Proteomes" id="UP000554837"/>
    </source>
</evidence>